<accession>A0ABU2NTT3</accession>
<reference evidence="2" key="1">
    <citation type="submission" date="2023-07" db="EMBL/GenBank/DDBJ databases">
        <title>30 novel species of actinomycetes from the DSMZ collection.</title>
        <authorList>
            <person name="Nouioui I."/>
        </authorList>
    </citation>
    <scope>NUCLEOTIDE SEQUENCE [LARGE SCALE GENOMIC DNA]</scope>
    <source>
        <strain evidence="2">DSM 42041</strain>
    </source>
</reference>
<dbReference type="RefSeq" id="WP_311673174.1">
    <property type="nucleotide sequence ID" value="NZ_JAVREQ010000008.1"/>
</dbReference>
<evidence type="ECO:0000313" key="2">
    <source>
        <dbReference type="Proteomes" id="UP001183414"/>
    </source>
</evidence>
<organism evidence="1 2">
    <name type="scientific">Streptomyces hazeniae</name>
    <dbReference type="NCBI Taxonomy" id="3075538"/>
    <lineage>
        <taxon>Bacteria</taxon>
        <taxon>Bacillati</taxon>
        <taxon>Actinomycetota</taxon>
        <taxon>Actinomycetes</taxon>
        <taxon>Kitasatosporales</taxon>
        <taxon>Streptomycetaceae</taxon>
        <taxon>Streptomyces</taxon>
    </lineage>
</organism>
<keyword evidence="2" id="KW-1185">Reference proteome</keyword>
<dbReference type="EMBL" id="JAVREQ010000008">
    <property type="protein sequence ID" value="MDT0379382.1"/>
    <property type="molecule type" value="Genomic_DNA"/>
</dbReference>
<comment type="caution">
    <text evidence="1">The sequence shown here is derived from an EMBL/GenBank/DDBJ whole genome shotgun (WGS) entry which is preliminary data.</text>
</comment>
<name>A0ABU2NTT3_9ACTN</name>
<gene>
    <name evidence="1" type="ORF">RM572_11445</name>
</gene>
<proteinExistence type="predicted"/>
<sequence>MEDFFLARYATRQPPLDRTGLLPDERASLQGHARVPWRDLGSLPGPVEPPGLVDVLRALAPDGPWST</sequence>
<protein>
    <submittedName>
        <fullName evidence="1">Uncharacterized protein</fullName>
    </submittedName>
</protein>
<evidence type="ECO:0000313" key="1">
    <source>
        <dbReference type="EMBL" id="MDT0379382.1"/>
    </source>
</evidence>
<dbReference type="Proteomes" id="UP001183414">
    <property type="component" value="Unassembled WGS sequence"/>
</dbReference>